<organism>
    <name type="scientific">Serpula lacrymans var. lacrymans (strain S7.9)</name>
    <name type="common">Dry rot fungus</name>
    <dbReference type="NCBI Taxonomy" id="578457"/>
    <lineage>
        <taxon>Eukaryota</taxon>
        <taxon>Fungi</taxon>
        <taxon>Dikarya</taxon>
        <taxon>Basidiomycota</taxon>
        <taxon>Agaricomycotina</taxon>
        <taxon>Agaricomycetes</taxon>
        <taxon>Agaricomycetidae</taxon>
        <taxon>Boletales</taxon>
        <taxon>Coniophorineae</taxon>
        <taxon>Serpulaceae</taxon>
        <taxon>Serpula</taxon>
    </lineage>
</organism>
<gene>
    <name evidence="1" type="ORF">SERLADRAFT_456541</name>
</gene>
<name>F8NHJ0_SERL9</name>
<sequence>MPGHFSTISLRTFISVHPLFTVHHHLLILADICAPQLHVRSRSALSPPGPGGSWCSRSLTLIRFVWYVKLCYFCCLRSKAQYIYDKTNKDTLTALLDCLLPTCR</sequence>
<evidence type="ECO:0000313" key="1">
    <source>
        <dbReference type="EMBL" id="EGO29161.1"/>
    </source>
</evidence>
<proteinExistence type="predicted"/>
<dbReference type="AlphaFoldDB" id="F8NHJ0"/>
<dbReference type="Proteomes" id="UP000008064">
    <property type="component" value="Unassembled WGS sequence"/>
</dbReference>
<dbReference type="GeneID" id="18817356"/>
<dbReference type="KEGG" id="sla:SERLADRAFT_456541"/>
<reference evidence="1" key="1">
    <citation type="submission" date="2011-04" db="EMBL/GenBank/DDBJ databases">
        <title>Evolution of plant cell wall degrading machinery underlies the functional diversity of forest fungi.</title>
        <authorList>
            <consortium name="US DOE Joint Genome Institute (JGI-PGF)"/>
            <person name="Eastwood D.C."/>
            <person name="Floudas D."/>
            <person name="Binder M."/>
            <person name="Majcherczyk A."/>
            <person name="Schneider P."/>
            <person name="Aerts A."/>
            <person name="Asiegbu F.O."/>
            <person name="Baker S.E."/>
            <person name="Barry K."/>
            <person name="Bendiksby M."/>
            <person name="Blumentritt M."/>
            <person name="Coutinho P.M."/>
            <person name="Cullen D."/>
            <person name="Cullen D."/>
            <person name="Gathman A."/>
            <person name="Goodell B."/>
            <person name="Henrissat B."/>
            <person name="Ihrmark K."/>
            <person name="Kauserud H."/>
            <person name="Kohler A."/>
            <person name="LaButti K."/>
            <person name="Lapidus A."/>
            <person name="Lavin J.L."/>
            <person name="Lee Y.-H."/>
            <person name="Lindquist E."/>
            <person name="Lilly W."/>
            <person name="Lucas S."/>
            <person name="Morin E."/>
            <person name="Murat C."/>
            <person name="Oguiza J.A."/>
            <person name="Park J."/>
            <person name="Pisabarro A.G."/>
            <person name="Riley R."/>
            <person name="Rosling A."/>
            <person name="Salamov A."/>
            <person name="Schmidt O."/>
            <person name="Schmutz J."/>
            <person name="Skrede I."/>
            <person name="Stenlid J."/>
            <person name="Wiebenga A."/>
            <person name="Xie X."/>
            <person name="Kues U."/>
            <person name="Hibbett D.S."/>
            <person name="Hoffmeister D."/>
            <person name="Hogberg N."/>
            <person name="Martin F."/>
            <person name="Grigoriev I.V."/>
            <person name="Watkinson S.C."/>
        </authorList>
    </citation>
    <scope>NUCLEOTIDE SEQUENCE</scope>
    <source>
        <strain evidence="1">S7.9</strain>
    </source>
</reference>
<accession>F8NHJ0</accession>
<dbReference type="RefSeq" id="XP_007313403.1">
    <property type="nucleotide sequence ID" value="XM_007313341.1"/>
</dbReference>
<dbReference type="HOGENOM" id="CLU_2251701_0_0_1"/>
<protein>
    <submittedName>
        <fullName evidence="1">Uncharacterized protein</fullName>
    </submittedName>
</protein>
<dbReference type="EMBL" id="GL945429">
    <property type="protein sequence ID" value="EGO29161.1"/>
    <property type="molecule type" value="Genomic_DNA"/>
</dbReference>